<dbReference type="InterPro" id="IPR029016">
    <property type="entry name" value="GAF-like_dom_sf"/>
</dbReference>
<dbReference type="PIRSF" id="PIRSF005485">
    <property type="entry name" value="HrcA"/>
    <property type="match status" value="1"/>
</dbReference>
<evidence type="ECO:0000256" key="1">
    <source>
        <dbReference type="ARBA" id="ARBA00022491"/>
    </source>
</evidence>
<dbReference type="Proteomes" id="UP000076490">
    <property type="component" value="Unassembled WGS sequence"/>
</dbReference>
<dbReference type="OrthoDB" id="9783139at2"/>
<dbReference type="HAMAP" id="MF_00081">
    <property type="entry name" value="HrcA"/>
    <property type="match status" value="1"/>
</dbReference>
<dbReference type="Gene3D" id="1.10.10.10">
    <property type="entry name" value="Winged helix-like DNA-binding domain superfamily/Winged helix DNA-binding domain"/>
    <property type="match status" value="1"/>
</dbReference>
<feature type="domain" description="Heat-inducible transcription repressor HrcA C-terminal" evidence="6">
    <location>
        <begin position="106"/>
        <end position="323"/>
    </location>
</feature>
<dbReference type="GO" id="GO:0045892">
    <property type="term" value="P:negative regulation of DNA-templated transcription"/>
    <property type="evidence" value="ECO:0007669"/>
    <property type="project" value="UniProtKB-UniRule"/>
</dbReference>
<dbReference type="PANTHER" id="PTHR34824">
    <property type="entry name" value="HEAT-INDUCIBLE TRANSCRIPTION REPRESSOR HRCA"/>
    <property type="match status" value="1"/>
</dbReference>
<comment type="function">
    <text evidence="5">Negative regulator of class I heat shock genes (grpE-dnaK-dnaJ and groELS operons). Prevents heat-shock induction of these operons.</text>
</comment>
<comment type="caution">
    <text evidence="7">The sequence shown here is derived from an EMBL/GenBank/DDBJ whole genome shotgun (WGS) entry which is preliminary data.</text>
</comment>
<keyword evidence="4 5" id="KW-0804">Transcription</keyword>
<dbReference type="SUPFAM" id="SSF55781">
    <property type="entry name" value="GAF domain-like"/>
    <property type="match status" value="1"/>
</dbReference>
<evidence type="ECO:0000256" key="5">
    <source>
        <dbReference type="HAMAP-Rule" id="MF_00081"/>
    </source>
</evidence>
<keyword evidence="3 5" id="KW-0346">Stress response</keyword>
<evidence type="ECO:0000256" key="2">
    <source>
        <dbReference type="ARBA" id="ARBA00023015"/>
    </source>
</evidence>
<sequence>MLTERQLHILQAIVDGFIRSAQPVGSRQLSKLETVPFSAATIRNDMADLEELGLLEKTHTSSGRVPSEKGYRFYVDHLLRTRSLERTDLERIRSIFDDRLLETELIIRKTADILSELTSYTSVLLGPDVGQHKVKRFQIIPLSDDYAVAIIVTDGGHVEHRNFHIPEEIHPSDIERMVNILNEHLVGIPLHEIDRRMQTEISGIFRRHVGRYGELFKSFRESISATNEEERLFFGGRMNMLTQPEFNNPEKARQVMHYMEDEPLAALLFDLGADGIHIRIGSENGHLAMEDCSVITASYTAGEGRKGAIAIVGPTRMDYARVVSVLDYMSRGLSRELGRHLK</sequence>
<dbReference type="InterPro" id="IPR036390">
    <property type="entry name" value="WH_DNA-bd_sf"/>
</dbReference>
<dbReference type="InterPro" id="IPR023120">
    <property type="entry name" value="WHTH_transcript_rep_HrcA_IDD"/>
</dbReference>
<reference evidence="7 8" key="1">
    <citation type="submission" date="2016-01" db="EMBL/GenBank/DDBJ databases">
        <title>Whole genome sequencing of Bhargavaea cecembensis T14.</title>
        <authorList>
            <person name="Hong K.W."/>
        </authorList>
    </citation>
    <scope>NUCLEOTIDE SEQUENCE [LARGE SCALE GENOMIC DNA]</scope>
    <source>
        <strain evidence="7 8">T14</strain>
    </source>
</reference>
<evidence type="ECO:0000256" key="4">
    <source>
        <dbReference type="ARBA" id="ARBA00023163"/>
    </source>
</evidence>
<dbReference type="InterPro" id="IPR021153">
    <property type="entry name" value="HrcA_C"/>
</dbReference>
<organism evidence="7 8">
    <name type="scientific">Bhargavaea cecembensis</name>
    <dbReference type="NCBI Taxonomy" id="394098"/>
    <lineage>
        <taxon>Bacteria</taxon>
        <taxon>Bacillati</taxon>
        <taxon>Bacillota</taxon>
        <taxon>Bacilli</taxon>
        <taxon>Bacillales</taxon>
        <taxon>Caryophanaceae</taxon>
        <taxon>Bhargavaea</taxon>
    </lineage>
</organism>
<protein>
    <recommendedName>
        <fullName evidence="5">Heat-inducible transcription repressor HrcA</fullName>
    </recommendedName>
</protein>
<gene>
    <name evidence="5" type="primary">hrcA</name>
    <name evidence="7" type="ORF">AV656_02005</name>
</gene>
<dbReference type="PANTHER" id="PTHR34824:SF1">
    <property type="entry name" value="HEAT-INDUCIBLE TRANSCRIPTION REPRESSOR HRCA"/>
    <property type="match status" value="1"/>
</dbReference>
<dbReference type="RefSeq" id="WP_063178293.1">
    <property type="nucleotide sequence ID" value="NZ_LQNT01000001.1"/>
</dbReference>
<comment type="similarity">
    <text evidence="5">Belongs to the HrcA family.</text>
</comment>
<dbReference type="SUPFAM" id="SSF46785">
    <property type="entry name" value="Winged helix' DNA-binding domain"/>
    <property type="match status" value="1"/>
</dbReference>
<dbReference type="Gene3D" id="3.30.390.60">
    <property type="entry name" value="Heat-inducible transcription repressor hrca homolog, domain 3"/>
    <property type="match status" value="1"/>
</dbReference>
<dbReference type="InterPro" id="IPR036388">
    <property type="entry name" value="WH-like_DNA-bd_sf"/>
</dbReference>
<evidence type="ECO:0000256" key="3">
    <source>
        <dbReference type="ARBA" id="ARBA00023016"/>
    </source>
</evidence>
<dbReference type="NCBIfam" id="TIGR00331">
    <property type="entry name" value="hrcA"/>
    <property type="match status" value="1"/>
</dbReference>
<dbReference type="EMBL" id="LQNT01000001">
    <property type="protein sequence ID" value="KZE40072.1"/>
    <property type="molecule type" value="Genomic_DNA"/>
</dbReference>
<proteinExistence type="inferred from homology"/>
<name>A0A161RIS4_9BACL</name>
<accession>A0A161RIS4</accession>
<keyword evidence="2 5" id="KW-0805">Transcription regulation</keyword>
<dbReference type="AlphaFoldDB" id="A0A161RIS4"/>
<dbReference type="InterPro" id="IPR002571">
    <property type="entry name" value="HrcA"/>
</dbReference>
<evidence type="ECO:0000259" key="6">
    <source>
        <dbReference type="Pfam" id="PF01628"/>
    </source>
</evidence>
<dbReference type="GO" id="GO:0003677">
    <property type="term" value="F:DNA binding"/>
    <property type="evidence" value="ECO:0007669"/>
    <property type="project" value="InterPro"/>
</dbReference>
<keyword evidence="1 5" id="KW-0678">Repressor</keyword>
<dbReference type="Pfam" id="PF01628">
    <property type="entry name" value="HrcA"/>
    <property type="match status" value="1"/>
</dbReference>
<evidence type="ECO:0000313" key="7">
    <source>
        <dbReference type="EMBL" id="KZE40072.1"/>
    </source>
</evidence>
<evidence type="ECO:0000313" key="8">
    <source>
        <dbReference type="Proteomes" id="UP000076490"/>
    </source>
</evidence>
<dbReference type="Gene3D" id="3.30.450.40">
    <property type="match status" value="1"/>
</dbReference>